<proteinExistence type="predicted"/>
<dbReference type="EMBL" id="CP025544">
    <property type="protein sequence ID" value="AXK60529.1"/>
    <property type="molecule type" value="Genomic_DNA"/>
</dbReference>
<sequence length="966" mass="112701">MSLKKIVTFYCLWFLFLFQLPVLHAEEISVDCSFDCIELERVLPSKIFVQSIDIQADFQVDKDELLYLIDIVPMSHITLHDLVQTVFYLKKKEAFSKIEIVFIPEELKLIFKLEGVFTLASLRLHGSMIGKEKYRSCYIMEEGESFDRKKHDYSLKKIKDKFFQEGFFNCVVKDELVFDPLLKTVKGDLYLSKGPQFSIGDCRFEIESVDAIDEKEIHLIKMQLGRIFLKRFYAHRYTKNVVEKSMAHFKHYLDKKGFSQAVMSYEESIDYQNRQINLNFTFSFDEKKEFVFWGNHFFTQENFLENFLMYGKSSWHFPSAILSDEIENMYKSKGFWDLNLSVKEEKGKVFCIIHEGKRAMIRHVECKDNFQLSQQQLQLSCFKNLHNNSFDKETFSQAVHALKQLYMQHGYWDIKVVKEEFVPMKQTAHNKFIDYKIVLTLDEGPAQYLQSVEIKGYDELLEYGPFAQFNNLKEPVPFNHSWIALQRNWLINYFKDFGHTKVMVDYEYHNNKLVWNVQVDERQVYFGKFVVSGNSRIPFKYLQRELTIKQGHVWDKKNIEKSIDNLRNLELFDTVYIYSHKEVDDQGQVPVGVKLIAADTYEIRTRLGGQQVGKDFSLQQGFSYKFGGTFIYNNPFKFGDRLVAEGDFTKFYGNLSVQYLMPWLFNRPIRSRIKIYDNSYRQPLYIGSDVSIYSAYQKGVLFGMQEKHDHLNMGVTLGVEFKGIVPANIEDIALSIDYNPKLMHTQFAFGFVEPSLMWSYVDNILNPKNGWNAFVSCLGMADMVNQTSLFKVVGEYAVYLPFTSRSVFAIRTRAGHVFNREYRDIMPIDRFYLGGANTIRGYDRDYCPPLGLLTKPVPAPNTGLPAAANDLWHYVNQGGRTMFNVNFEARFPIYLQLEGATFFDAGVLIKDSIQDVPDNLLGGVGFGLRYNTPIGPLRFDIACKLDKKYPDFESPYAWYLTLGQAF</sequence>
<keyword evidence="8" id="KW-1185">Reference proteome</keyword>
<organism evidence="7 8">
    <name type="scientific">Candidatus Chromulinivorax destructor</name>
    <dbReference type="NCBI Taxonomy" id="2066483"/>
    <lineage>
        <taxon>Bacteria</taxon>
        <taxon>Candidatus Babelota</taxon>
        <taxon>Candidatus Babeliae</taxon>
        <taxon>Candidatus Babeliales</taxon>
        <taxon>Candidatus Chromulinivoraceae</taxon>
        <taxon>Candidatus Chromulinivorax</taxon>
    </lineage>
</organism>
<comment type="subcellular location">
    <subcellularLocation>
        <location evidence="1">Membrane</location>
    </subcellularLocation>
</comment>
<evidence type="ECO:0000256" key="1">
    <source>
        <dbReference type="ARBA" id="ARBA00004370"/>
    </source>
</evidence>
<reference evidence="7 8" key="1">
    <citation type="submission" date="2017-12" db="EMBL/GenBank/DDBJ databases">
        <title>Chromulinavorax destructans is a abundant pathogen of dominant heterotrophic picoflagllates.</title>
        <authorList>
            <person name="Deeg C.M."/>
            <person name="Zimmer M."/>
            <person name="Suttle C.A."/>
        </authorList>
    </citation>
    <scope>NUCLEOTIDE SEQUENCE [LARGE SCALE GENOMIC DNA]</scope>
    <source>
        <strain evidence="7 8">SeV1</strain>
    </source>
</reference>
<name>A0A345ZB62_9BACT</name>
<dbReference type="Pfam" id="PF07244">
    <property type="entry name" value="POTRA"/>
    <property type="match status" value="1"/>
</dbReference>
<dbReference type="Proteomes" id="UP000254834">
    <property type="component" value="Chromosome"/>
</dbReference>
<dbReference type="Pfam" id="PF01103">
    <property type="entry name" value="Omp85"/>
    <property type="match status" value="1"/>
</dbReference>
<protein>
    <recommendedName>
        <fullName evidence="9">Bacterial surface antigen (D15) domain-containing protein</fullName>
    </recommendedName>
</protein>
<dbReference type="InterPro" id="IPR039910">
    <property type="entry name" value="D15-like"/>
</dbReference>
<evidence type="ECO:0000259" key="6">
    <source>
        <dbReference type="Pfam" id="PF07244"/>
    </source>
</evidence>
<dbReference type="PANTHER" id="PTHR12815:SF18">
    <property type="entry name" value="SORTING AND ASSEMBLY MACHINERY COMPONENT 50 HOMOLOG"/>
    <property type="match status" value="1"/>
</dbReference>
<evidence type="ECO:0008006" key="9">
    <source>
        <dbReference type="Google" id="ProtNLM"/>
    </source>
</evidence>
<feature type="domain" description="Bacterial surface antigen (D15)" evidence="5">
    <location>
        <begin position="635"/>
        <end position="966"/>
    </location>
</feature>
<feature type="domain" description="POTRA" evidence="6">
    <location>
        <begin position="524"/>
        <end position="590"/>
    </location>
</feature>
<dbReference type="InterPro" id="IPR000184">
    <property type="entry name" value="Bac_surfAg_D15"/>
</dbReference>
<evidence type="ECO:0000313" key="8">
    <source>
        <dbReference type="Proteomes" id="UP000254834"/>
    </source>
</evidence>
<evidence type="ECO:0000313" key="7">
    <source>
        <dbReference type="EMBL" id="AXK60529.1"/>
    </source>
</evidence>
<dbReference type="Gene3D" id="3.10.20.310">
    <property type="entry name" value="membrane protein fhac"/>
    <property type="match status" value="2"/>
</dbReference>
<evidence type="ECO:0000259" key="5">
    <source>
        <dbReference type="Pfam" id="PF01103"/>
    </source>
</evidence>
<evidence type="ECO:0000256" key="4">
    <source>
        <dbReference type="ARBA" id="ARBA00023136"/>
    </source>
</evidence>
<dbReference type="PANTHER" id="PTHR12815">
    <property type="entry name" value="SORTING AND ASSEMBLY MACHINERY SAMM50 PROTEIN FAMILY MEMBER"/>
    <property type="match status" value="1"/>
</dbReference>
<dbReference type="RefSeq" id="WP_115585544.1">
    <property type="nucleotide sequence ID" value="NZ_CP025544.1"/>
</dbReference>
<dbReference type="GO" id="GO:0019867">
    <property type="term" value="C:outer membrane"/>
    <property type="evidence" value="ECO:0007669"/>
    <property type="project" value="InterPro"/>
</dbReference>
<accession>A0A345ZB62</accession>
<dbReference type="Gene3D" id="2.40.160.50">
    <property type="entry name" value="membrane protein fhac: a member of the omp85/tpsb transporter family"/>
    <property type="match status" value="1"/>
</dbReference>
<dbReference type="InterPro" id="IPR010827">
    <property type="entry name" value="BamA/TamA_POTRA"/>
</dbReference>
<keyword evidence="3" id="KW-0812">Transmembrane</keyword>
<keyword evidence="4" id="KW-0472">Membrane</keyword>
<dbReference type="OrthoDB" id="9814535at2"/>
<evidence type="ECO:0000256" key="3">
    <source>
        <dbReference type="ARBA" id="ARBA00022692"/>
    </source>
</evidence>
<dbReference type="AlphaFoldDB" id="A0A345ZB62"/>
<gene>
    <name evidence="7" type="ORF">C0J27_02100</name>
</gene>
<evidence type="ECO:0000256" key="2">
    <source>
        <dbReference type="ARBA" id="ARBA00022452"/>
    </source>
</evidence>
<dbReference type="KEGG" id="cdes:C0J27_02100"/>
<keyword evidence="2" id="KW-1134">Transmembrane beta strand</keyword>